<dbReference type="PANTHER" id="PTHR11394">
    <property type="entry name" value="TASTE RECEPTOR TYPE 2"/>
    <property type="match status" value="1"/>
</dbReference>
<dbReference type="GO" id="GO:0004930">
    <property type="term" value="F:G protein-coupled receptor activity"/>
    <property type="evidence" value="ECO:0007669"/>
    <property type="project" value="UniProtKB-KW"/>
</dbReference>
<feature type="transmembrane region" description="Helical" evidence="13">
    <location>
        <begin position="96"/>
        <end position="118"/>
    </location>
</feature>
<evidence type="ECO:0000313" key="15">
    <source>
        <dbReference type="Proteomes" id="UP001181693"/>
    </source>
</evidence>
<reference evidence="14" key="1">
    <citation type="thesis" date="2020" institute="ProQuest LLC" country="789 East Eisenhower Parkway, Ann Arbor, MI, USA">
        <title>Comparative Genomics and Chromosome Evolution.</title>
        <authorList>
            <person name="Mudd A.B."/>
        </authorList>
    </citation>
    <scope>NUCLEOTIDE SEQUENCE</scope>
    <source>
        <strain evidence="14">1538</strain>
        <tissue evidence="14">Blood</tissue>
    </source>
</reference>
<proteinExistence type="inferred from homology"/>
<keyword evidence="5 12" id="KW-0812">Transmembrane</keyword>
<dbReference type="Proteomes" id="UP001181693">
    <property type="component" value="Unassembled WGS sequence"/>
</dbReference>
<evidence type="ECO:0000256" key="9">
    <source>
        <dbReference type="ARBA" id="ARBA00023170"/>
    </source>
</evidence>
<evidence type="ECO:0000256" key="8">
    <source>
        <dbReference type="ARBA" id="ARBA00023136"/>
    </source>
</evidence>
<gene>
    <name evidence="14" type="ORF">GDO54_009875</name>
</gene>
<dbReference type="Pfam" id="PF05296">
    <property type="entry name" value="TAS2R"/>
    <property type="match status" value="1"/>
</dbReference>
<feature type="transmembrane region" description="Helical" evidence="13">
    <location>
        <begin position="184"/>
        <end position="206"/>
    </location>
</feature>
<evidence type="ECO:0000256" key="13">
    <source>
        <dbReference type="SAM" id="Phobius"/>
    </source>
</evidence>
<evidence type="ECO:0000256" key="4">
    <source>
        <dbReference type="ARBA" id="ARBA00022606"/>
    </source>
</evidence>
<evidence type="ECO:0000313" key="14">
    <source>
        <dbReference type="EMBL" id="DBA25495.1"/>
    </source>
</evidence>
<evidence type="ECO:0000256" key="10">
    <source>
        <dbReference type="ARBA" id="ARBA00023224"/>
    </source>
</evidence>
<dbReference type="AlphaFoldDB" id="A0AAV3ACU8"/>
<evidence type="ECO:0000256" key="12">
    <source>
        <dbReference type="RuleBase" id="RU004424"/>
    </source>
</evidence>
<evidence type="ECO:0000256" key="6">
    <source>
        <dbReference type="ARBA" id="ARBA00022989"/>
    </source>
</evidence>
<sequence length="302" mass="34548">MENSTLEDSYGAFLPRYLVSDVLCATLAFAGLLIQSFIVTVNVIDWLKRKSITGADQIITSIGISRIFYHTALLLALFSSFYVTKIPEVVFDLYNLIQNISAFASIWLSTLLSIFFCVKILTFHNVFFLRLKAIILEKITYLIIGSVLLSLGYSLVFFLALPMLLFSNDFSDSELQIIQFVYMFWNFFPVLTFFIASLFVIISLGFHMCRMNRRGNVTSSTDTFLRIMKFTIVSFLACATYITITMFQGHIFYLYIVTLNIFPALHSVLLIYVTTKLRNLFCRIVHSGTKQLFMYVTQGVAP</sequence>
<evidence type="ECO:0000256" key="7">
    <source>
        <dbReference type="ARBA" id="ARBA00023040"/>
    </source>
</evidence>
<keyword evidence="10 12" id="KW-0807">Transducer</keyword>
<dbReference type="EMBL" id="DYDO01000004">
    <property type="protein sequence ID" value="DBA25495.1"/>
    <property type="molecule type" value="Genomic_DNA"/>
</dbReference>
<feature type="transmembrane region" description="Helical" evidence="13">
    <location>
        <begin position="139"/>
        <end position="164"/>
    </location>
</feature>
<keyword evidence="8 12" id="KW-0472">Membrane</keyword>
<keyword evidence="15" id="KW-1185">Reference proteome</keyword>
<comment type="caution">
    <text evidence="14">The sequence shown here is derived from an EMBL/GenBank/DDBJ whole genome shotgun (WGS) entry which is preliminary data.</text>
</comment>
<keyword evidence="7 12" id="KW-0297">G-protein coupled receptor</keyword>
<keyword evidence="6 13" id="KW-1133">Transmembrane helix</keyword>
<organism evidence="14 15">
    <name type="scientific">Pyxicephalus adspersus</name>
    <name type="common">African bullfrog</name>
    <dbReference type="NCBI Taxonomy" id="30357"/>
    <lineage>
        <taxon>Eukaryota</taxon>
        <taxon>Metazoa</taxon>
        <taxon>Chordata</taxon>
        <taxon>Craniata</taxon>
        <taxon>Vertebrata</taxon>
        <taxon>Euteleostomi</taxon>
        <taxon>Amphibia</taxon>
        <taxon>Batrachia</taxon>
        <taxon>Anura</taxon>
        <taxon>Neobatrachia</taxon>
        <taxon>Ranoidea</taxon>
        <taxon>Pyxicephalidae</taxon>
        <taxon>Pyxicephalinae</taxon>
        <taxon>Pyxicephalus</taxon>
    </lineage>
</organism>
<evidence type="ECO:0000256" key="1">
    <source>
        <dbReference type="ARBA" id="ARBA00004141"/>
    </source>
</evidence>
<evidence type="ECO:0000256" key="5">
    <source>
        <dbReference type="ARBA" id="ARBA00022692"/>
    </source>
</evidence>
<dbReference type="InterPro" id="IPR007960">
    <property type="entry name" value="TAS2R"/>
</dbReference>
<feature type="transmembrane region" description="Helical" evidence="13">
    <location>
        <begin position="67"/>
        <end position="84"/>
    </location>
</feature>
<feature type="transmembrane region" description="Helical" evidence="13">
    <location>
        <begin position="227"/>
        <end position="247"/>
    </location>
</feature>
<accession>A0AAV3ACU8</accession>
<comment type="similarity">
    <text evidence="2 11">Belongs to the G-protein coupled receptor T2R family.</text>
</comment>
<keyword evidence="9 12" id="KW-0675">Receptor</keyword>
<evidence type="ECO:0000256" key="3">
    <source>
        <dbReference type="ARBA" id="ARBA00022480"/>
    </source>
</evidence>
<dbReference type="PANTHER" id="PTHR11394:SF47">
    <property type="entry name" value="TASTE RECEPTOR TYPE 2 MEMBER 40"/>
    <property type="match status" value="1"/>
</dbReference>
<comment type="subcellular location">
    <subcellularLocation>
        <location evidence="1 12">Membrane</location>
        <topology evidence="1 12">Multi-pass membrane protein</topology>
    </subcellularLocation>
</comment>
<keyword evidence="3 12" id="KW-0919">Taste</keyword>
<dbReference type="GO" id="GO:0033038">
    <property type="term" value="F:bitter taste receptor activity"/>
    <property type="evidence" value="ECO:0007669"/>
    <property type="project" value="InterPro"/>
</dbReference>
<protein>
    <recommendedName>
        <fullName evidence="12">Taste receptor type 2</fullName>
    </recommendedName>
</protein>
<evidence type="ECO:0000256" key="2">
    <source>
        <dbReference type="ARBA" id="ARBA00007376"/>
    </source>
</evidence>
<keyword evidence="4 12" id="KW-0716">Sensory transduction</keyword>
<dbReference type="GO" id="GO:0016020">
    <property type="term" value="C:membrane"/>
    <property type="evidence" value="ECO:0007669"/>
    <property type="project" value="UniProtKB-SubCell"/>
</dbReference>
<feature type="transmembrane region" description="Helical" evidence="13">
    <location>
        <begin position="20"/>
        <end position="47"/>
    </location>
</feature>
<name>A0AAV3ACU8_PYXAD</name>
<evidence type="ECO:0000256" key="11">
    <source>
        <dbReference type="RuleBase" id="RU004423"/>
    </source>
</evidence>
<feature type="transmembrane region" description="Helical" evidence="13">
    <location>
        <begin position="253"/>
        <end position="273"/>
    </location>
</feature>